<dbReference type="InterPro" id="IPR039261">
    <property type="entry name" value="FNR_nucleotide-bd"/>
</dbReference>
<dbReference type="PROSITE" id="PS51384">
    <property type="entry name" value="FAD_FR"/>
    <property type="match status" value="1"/>
</dbReference>
<dbReference type="SUPFAM" id="SSF48264">
    <property type="entry name" value="Cytochrome P450"/>
    <property type="match status" value="1"/>
</dbReference>
<dbReference type="InterPro" id="IPR036396">
    <property type="entry name" value="Cyt_P450_sf"/>
</dbReference>
<keyword evidence="4" id="KW-0479">Metal-binding</keyword>
<dbReference type="GO" id="GO:0005506">
    <property type="term" value="F:iron ion binding"/>
    <property type="evidence" value="ECO:0007669"/>
    <property type="project" value="InterPro"/>
</dbReference>
<dbReference type="PANTHER" id="PTHR46696">
    <property type="entry name" value="P450, PUTATIVE (EUROFUNG)-RELATED"/>
    <property type="match status" value="1"/>
</dbReference>
<dbReference type="InterPro" id="IPR017972">
    <property type="entry name" value="Cyt_P450_CS"/>
</dbReference>
<dbReference type="CDD" id="cd00207">
    <property type="entry name" value="fer2"/>
    <property type="match status" value="1"/>
</dbReference>
<keyword evidence="5" id="KW-0560">Oxidoreductase</keyword>
<dbReference type="GO" id="GO:0051537">
    <property type="term" value="F:2 iron, 2 sulfur cluster binding"/>
    <property type="evidence" value="ECO:0007669"/>
    <property type="project" value="InterPro"/>
</dbReference>
<name>A0A2N7U2I5_9GAMM</name>
<dbReference type="Gene3D" id="2.40.30.10">
    <property type="entry name" value="Translation factors"/>
    <property type="match status" value="1"/>
</dbReference>
<evidence type="ECO:0000256" key="5">
    <source>
        <dbReference type="ARBA" id="ARBA00023002"/>
    </source>
</evidence>
<evidence type="ECO:0000313" key="10">
    <source>
        <dbReference type="EMBL" id="PMR74655.1"/>
    </source>
</evidence>
<sequence>MTSVPHHAEAGGCPFHQANREGVASPTGCPVSAAAVAFDPFEPPYQLDPAEALRWSREQEPVFYSPKLGYWVVSRYDDIKAIFRDNLTFSPSIALEKITPPSDEALAVLERYGYGMNRTLVNEDEPAHMARRRELLDAFTPEALEAHAPMVRRLVREKLDAIVDRGRADLVAEMFWEVPLTVALHFLGVPEEDMEQLRRFSVAHTLNTWGRPSPDQQVEVAEGVGRFWQYSGQVLEKMQRQTQGKGWMYDMIEKNRQKPDVVTDNYLHSMMMAIIVAAHETTALATANAFRQLLSRPAVWAELCANPELIPAAAEECLRHSGSVVAWRRRATREVTLGGVPIPEDGKILMVTASANHDPSHFENPDELDIYRDNAVDHLTFGYGSHQCMGKNLGRMEMRIFLEEFTRRLPHLELEEQAFTFLPNTSFRGPEAVRVRWDPARNPERRNPAVRTAQRDFPVGAPEARTIVRRVRVTRAEPEAEGVLGVTLADPAGRDLPAWSPGSHLDVVLPSGEARKYSLCGPVESGDWCIAVLNEEAGRGGSRWVHESVREGIEMRVRGPKNHFRLDETARRYLLIAGGIGITPIIAMADRLKSLGKPYELHYAGRSRTSMAFIERLERDHGEALRLYPKDERHRLDLAGLLAEPMNDTLLYACGPERLLTALEAGTTHWPEGSLHVEHFTSEGALLDPTKEHAFEVELTDSELTVEVPPDQTLLQALRTAGIDVPSDCEEGLCGTCEVSVVEGGIDHRDKVLTPAERRGQDRLMSCCSRAKGKTLVLAL</sequence>
<keyword evidence="3" id="KW-0349">Heme</keyword>
<dbReference type="InterPro" id="IPR017927">
    <property type="entry name" value="FAD-bd_FR_type"/>
</dbReference>
<dbReference type="InterPro" id="IPR006058">
    <property type="entry name" value="2Fe2S_fd_BS"/>
</dbReference>
<dbReference type="AlphaFoldDB" id="A0A2N7U2I5"/>
<evidence type="ECO:0000256" key="4">
    <source>
        <dbReference type="ARBA" id="ARBA00022723"/>
    </source>
</evidence>
<dbReference type="Gene3D" id="3.40.50.80">
    <property type="entry name" value="Nucleotide-binding domain of ferredoxin-NADP reductase (FNR) module"/>
    <property type="match status" value="1"/>
</dbReference>
<evidence type="ECO:0000256" key="3">
    <source>
        <dbReference type="ARBA" id="ARBA00022617"/>
    </source>
</evidence>
<dbReference type="GO" id="GO:0020037">
    <property type="term" value="F:heme binding"/>
    <property type="evidence" value="ECO:0007669"/>
    <property type="project" value="InterPro"/>
</dbReference>
<reference evidence="10 11" key="1">
    <citation type="submission" date="2018-01" db="EMBL/GenBank/DDBJ databases">
        <title>Halomonas endophytica sp. nov., isolated from storage liquid in the stems of Populus euphratica.</title>
        <authorList>
            <person name="Chen C."/>
        </authorList>
    </citation>
    <scope>NUCLEOTIDE SEQUENCE [LARGE SCALE GENOMIC DNA]</scope>
    <source>
        <strain evidence="10 11">MC28</strain>
    </source>
</reference>
<accession>A0A2N7U2I5</accession>
<dbReference type="CDD" id="cd06185">
    <property type="entry name" value="PDR_like"/>
    <property type="match status" value="1"/>
</dbReference>
<keyword evidence="7" id="KW-0503">Monooxygenase</keyword>
<dbReference type="PROSITE" id="PS00086">
    <property type="entry name" value="CYTOCHROME_P450"/>
    <property type="match status" value="1"/>
</dbReference>
<evidence type="ECO:0000256" key="6">
    <source>
        <dbReference type="ARBA" id="ARBA00023004"/>
    </source>
</evidence>
<protein>
    <submittedName>
        <fullName evidence="10">Cytochrome</fullName>
    </submittedName>
</protein>
<dbReference type="RefSeq" id="WP_102653720.1">
    <property type="nucleotide sequence ID" value="NZ_PNRF01000027.1"/>
</dbReference>
<dbReference type="InterPro" id="IPR017938">
    <property type="entry name" value="Riboflavin_synthase-like_b-brl"/>
</dbReference>
<dbReference type="PANTHER" id="PTHR46696:SF1">
    <property type="entry name" value="CYTOCHROME P450 YJIB-RELATED"/>
    <property type="match status" value="1"/>
</dbReference>
<dbReference type="Proteomes" id="UP000235803">
    <property type="component" value="Unassembled WGS sequence"/>
</dbReference>
<dbReference type="CDD" id="cd11078">
    <property type="entry name" value="CYP130-like"/>
    <property type="match status" value="1"/>
</dbReference>
<evidence type="ECO:0000256" key="2">
    <source>
        <dbReference type="ARBA" id="ARBA00010617"/>
    </source>
</evidence>
<evidence type="ECO:0000259" key="8">
    <source>
        <dbReference type="PROSITE" id="PS51085"/>
    </source>
</evidence>
<dbReference type="PRINTS" id="PR00409">
    <property type="entry name" value="PHDIOXRDTASE"/>
</dbReference>
<dbReference type="EMBL" id="PNRF01000027">
    <property type="protein sequence ID" value="PMR74655.1"/>
    <property type="molecule type" value="Genomic_DNA"/>
</dbReference>
<comment type="caution">
    <text evidence="10">The sequence shown here is derived from an EMBL/GenBank/DDBJ whole genome shotgun (WGS) entry which is preliminary data.</text>
</comment>
<dbReference type="Pfam" id="PF00111">
    <property type="entry name" value="Fer2"/>
    <property type="match status" value="1"/>
</dbReference>
<feature type="domain" description="2Fe-2S ferredoxin-type" evidence="8">
    <location>
        <begin position="695"/>
        <end position="780"/>
    </location>
</feature>
<dbReference type="SUPFAM" id="SSF54292">
    <property type="entry name" value="2Fe-2S ferredoxin-like"/>
    <property type="match status" value="1"/>
</dbReference>
<dbReference type="PROSITE" id="PS00197">
    <property type="entry name" value="2FE2S_FER_1"/>
    <property type="match status" value="1"/>
</dbReference>
<dbReference type="GO" id="GO:0016705">
    <property type="term" value="F:oxidoreductase activity, acting on paired donors, with incorporation or reduction of molecular oxygen"/>
    <property type="evidence" value="ECO:0007669"/>
    <property type="project" value="InterPro"/>
</dbReference>
<keyword evidence="11" id="KW-1185">Reference proteome</keyword>
<dbReference type="InterPro" id="IPR036010">
    <property type="entry name" value="2Fe-2S_ferredoxin-like_sf"/>
</dbReference>
<comment type="cofactor">
    <cofactor evidence="1">
        <name>heme</name>
        <dbReference type="ChEBI" id="CHEBI:30413"/>
    </cofactor>
</comment>
<evidence type="ECO:0000313" key="11">
    <source>
        <dbReference type="Proteomes" id="UP000235803"/>
    </source>
</evidence>
<organism evidence="10 11">
    <name type="scientific">Billgrantia endophytica</name>
    <dbReference type="NCBI Taxonomy" id="2033802"/>
    <lineage>
        <taxon>Bacteria</taxon>
        <taxon>Pseudomonadati</taxon>
        <taxon>Pseudomonadota</taxon>
        <taxon>Gammaproteobacteria</taxon>
        <taxon>Oceanospirillales</taxon>
        <taxon>Halomonadaceae</taxon>
        <taxon>Billgrantia</taxon>
    </lineage>
</organism>
<evidence type="ECO:0000259" key="9">
    <source>
        <dbReference type="PROSITE" id="PS51384"/>
    </source>
</evidence>
<dbReference type="SUPFAM" id="SSF63380">
    <property type="entry name" value="Riboflavin synthase domain-like"/>
    <property type="match status" value="1"/>
</dbReference>
<evidence type="ECO:0000256" key="7">
    <source>
        <dbReference type="ARBA" id="ARBA00023033"/>
    </source>
</evidence>
<dbReference type="Pfam" id="PF00067">
    <property type="entry name" value="p450"/>
    <property type="match status" value="1"/>
</dbReference>
<dbReference type="GO" id="GO:0004497">
    <property type="term" value="F:monooxygenase activity"/>
    <property type="evidence" value="ECO:0007669"/>
    <property type="project" value="UniProtKB-KW"/>
</dbReference>
<dbReference type="Gene3D" id="3.10.20.30">
    <property type="match status" value="1"/>
</dbReference>
<dbReference type="Gene3D" id="1.10.630.10">
    <property type="entry name" value="Cytochrome P450"/>
    <property type="match status" value="1"/>
</dbReference>
<feature type="domain" description="FAD-binding FR-type" evidence="9">
    <location>
        <begin position="466"/>
        <end position="567"/>
    </location>
</feature>
<dbReference type="SUPFAM" id="SSF52343">
    <property type="entry name" value="Ferredoxin reductase-like, C-terminal NADP-linked domain"/>
    <property type="match status" value="1"/>
</dbReference>
<dbReference type="InterPro" id="IPR012675">
    <property type="entry name" value="Beta-grasp_dom_sf"/>
</dbReference>
<dbReference type="InterPro" id="IPR001041">
    <property type="entry name" value="2Fe-2S_ferredoxin-type"/>
</dbReference>
<dbReference type="PROSITE" id="PS51085">
    <property type="entry name" value="2FE2S_FER_2"/>
    <property type="match status" value="1"/>
</dbReference>
<evidence type="ECO:0000256" key="1">
    <source>
        <dbReference type="ARBA" id="ARBA00001971"/>
    </source>
</evidence>
<dbReference type="OrthoDB" id="4258484at2"/>
<dbReference type="FunFam" id="1.10.630.10:FF:000018">
    <property type="entry name" value="Cytochrome P450 monooxygenase"/>
    <property type="match status" value="1"/>
</dbReference>
<dbReference type="InterPro" id="IPR001128">
    <property type="entry name" value="Cyt_P450"/>
</dbReference>
<gene>
    <name evidence="10" type="ORF">C1H69_12395</name>
</gene>
<comment type="similarity">
    <text evidence="2">Belongs to the cytochrome P450 family.</text>
</comment>
<keyword evidence="6" id="KW-0408">Iron</keyword>
<proteinExistence type="inferred from homology"/>